<evidence type="ECO:0000256" key="1">
    <source>
        <dbReference type="ARBA" id="ARBA00008532"/>
    </source>
</evidence>
<dbReference type="OrthoDB" id="26679at2759"/>
<gene>
    <name evidence="4" type="ORF">C2E20_6618</name>
</gene>
<dbReference type="GO" id="GO:0016403">
    <property type="term" value="F:dimethylargininase activity"/>
    <property type="evidence" value="ECO:0007669"/>
    <property type="project" value="TreeGrafter"/>
</dbReference>
<dbReference type="SUPFAM" id="SSF55909">
    <property type="entry name" value="Pentein"/>
    <property type="match status" value="1"/>
</dbReference>
<dbReference type="Gene3D" id="3.75.10.10">
    <property type="entry name" value="L-arginine/glycine Amidinotransferase, Chain A"/>
    <property type="match status" value="1"/>
</dbReference>
<proteinExistence type="inferred from homology"/>
<name>A0A2P6V733_9CHLO</name>
<evidence type="ECO:0000256" key="3">
    <source>
        <dbReference type="PIRSR" id="PIRSR633199-1"/>
    </source>
</evidence>
<evidence type="ECO:0000313" key="5">
    <source>
        <dbReference type="Proteomes" id="UP000239649"/>
    </source>
</evidence>
<dbReference type="PANTHER" id="PTHR12737:SF9">
    <property type="entry name" value="DIMETHYLARGININASE"/>
    <property type="match status" value="1"/>
</dbReference>
<comment type="similarity">
    <text evidence="1">Belongs to the DDAH family.</text>
</comment>
<dbReference type="Pfam" id="PF02274">
    <property type="entry name" value="ADI"/>
    <property type="match status" value="1"/>
</dbReference>
<keyword evidence="2" id="KW-0378">Hydrolase</keyword>
<feature type="active site" description="Nucleophile" evidence="3">
    <location>
        <position position="263"/>
    </location>
</feature>
<dbReference type="AlphaFoldDB" id="A0A2P6V733"/>
<evidence type="ECO:0000313" key="4">
    <source>
        <dbReference type="EMBL" id="PSC69894.1"/>
    </source>
</evidence>
<dbReference type="Proteomes" id="UP000239649">
    <property type="component" value="Unassembled WGS sequence"/>
</dbReference>
<reference evidence="4 5" key="1">
    <citation type="journal article" date="2018" name="Plant J.">
        <title>Genome sequences of Chlorella sorokiniana UTEX 1602 and Micractinium conductrix SAG 241.80: implications to maltose excretion by a green alga.</title>
        <authorList>
            <person name="Arriola M.B."/>
            <person name="Velmurugan N."/>
            <person name="Zhang Y."/>
            <person name="Plunkett M.H."/>
            <person name="Hondzo H."/>
            <person name="Barney B.M."/>
        </authorList>
    </citation>
    <scope>NUCLEOTIDE SEQUENCE [LARGE SCALE GENOMIC DNA]</scope>
    <source>
        <strain evidence="4 5">SAG 241.80</strain>
    </source>
</reference>
<evidence type="ECO:0000256" key="2">
    <source>
        <dbReference type="ARBA" id="ARBA00022801"/>
    </source>
</evidence>
<dbReference type="EMBL" id="LHPF02000023">
    <property type="protein sequence ID" value="PSC69894.1"/>
    <property type="molecule type" value="Genomic_DNA"/>
</dbReference>
<comment type="caution">
    <text evidence="4">The sequence shown here is derived from an EMBL/GenBank/DDBJ whole genome shotgun (WGS) entry which is preliminary data.</text>
</comment>
<dbReference type="GO" id="GO:0006525">
    <property type="term" value="P:arginine metabolic process"/>
    <property type="evidence" value="ECO:0007669"/>
    <property type="project" value="TreeGrafter"/>
</dbReference>
<keyword evidence="5" id="KW-1185">Reference proteome</keyword>
<dbReference type="STRING" id="554055.A0A2P6V733"/>
<organism evidence="4 5">
    <name type="scientific">Micractinium conductrix</name>
    <dbReference type="NCBI Taxonomy" id="554055"/>
    <lineage>
        <taxon>Eukaryota</taxon>
        <taxon>Viridiplantae</taxon>
        <taxon>Chlorophyta</taxon>
        <taxon>core chlorophytes</taxon>
        <taxon>Trebouxiophyceae</taxon>
        <taxon>Chlorellales</taxon>
        <taxon>Chlorellaceae</taxon>
        <taxon>Chlorella clade</taxon>
        <taxon>Micractinium</taxon>
    </lineage>
</organism>
<sequence>MRALVRGVAASFAAALTLEPLAAPIVLDLARAQHEAYVRLLAGLVQSVTELPADDKHPDCCFIEDTAVVVGGTAIVARIGAAARQGEEAPVVAALAAMGCDVRHLAAPATLDGGDVLQLPGSRHLLVGLSRRTNAAAVEQLAAHLPAHSVHGVPVPHGLHLKSAVTALDGATLLFADNTAGLQLSAALAEHPALAGGTGGARHVFVPDPFAANVLLLGEHVVMQAGCSASEALLEGLCTARGLRLHKLPRATELVKADAALTCCSILLPDDAQ</sequence>
<dbReference type="InterPro" id="IPR033199">
    <property type="entry name" value="DDAH-like"/>
</dbReference>
<protein>
    <submittedName>
        <fullName evidence="4">N(G),N(G)-dimethylarginine dimethylaminohydrolase 1</fullName>
    </submittedName>
</protein>
<dbReference type="GO" id="GO:0045429">
    <property type="term" value="P:positive regulation of nitric oxide biosynthetic process"/>
    <property type="evidence" value="ECO:0007669"/>
    <property type="project" value="TreeGrafter"/>
</dbReference>
<accession>A0A2P6V733</accession>
<dbReference type="GO" id="GO:0000052">
    <property type="term" value="P:citrulline metabolic process"/>
    <property type="evidence" value="ECO:0007669"/>
    <property type="project" value="TreeGrafter"/>
</dbReference>
<dbReference type="GO" id="GO:0016597">
    <property type="term" value="F:amino acid binding"/>
    <property type="evidence" value="ECO:0007669"/>
    <property type="project" value="TreeGrafter"/>
</dbReference>
<dbReference type="PANTHER" id="PTHR12737">
    <property type="entry name" value="DIMETHYLARGININE DIMETHYLAMINOHYDROLASE"/>
    <property type="match status" value="1"/>
</dbReference>
<feature type="active site" description="Proton donor" evidence="3">
    <location>
        <position position="160"/>
    </location>
</feature>